<protein>
    <submittedName>
        <fullName evidence="3">Phosphoribosyltransferase family protein</fullName>
    </submittedName>
</protein>
<dbReference type="CDD" id="cd06223">
    <property type="entry name" value="PRTases_typeI"/>
    <property type="match status" value="1"/>
</dbReference>
<feature type="domain" description="Orotate phosphoribosyltransferase-like" evidence="2">
    <location>
        <begin position="47"/>
        <end position="265"/>
    </location>
</feature>
<dbReference type="InterPro" id="IPR022537">
    <property type="entry name" value="TRSP_dom"/>
</dbReference>
<evidence type="ECO:0000313" key="4">
    <source>
        <dbReference type="Proteomes" id="UP001172055"/>
    </source>
</evidence>
<keyword evidence="3" id="KW-0328">Glycosyltransferase</keyword>
<feature type="domain" description="TRSP" evidence="1">
    <location>
        <begin position="312"/>
        <end position="437"/>
    </location>
</feature>
<sequence length="457" mass="50846">MKITNQSMYSIISEPINSRTNYYKLWNQLELSVMIHRTYEGLSPNSLFSMALRVNKKRQFLFVSPLLAKHLAVHPALALGTGSLLASLLMENAGLPVHPQAQDLVRMIETGVPDTDISRKSLAYKSTLPGNTVFIGMAETATGLGHAVFHHFNKTAYLHTTREEVSGGAPSFVFEEEHSHATSHKVYAPEGMLEKAETIVLIDDEISTGNTLLNLVCALDEQFPGKSYISLSILDWRNAEQQQKLTQMAEERNIDLTVLSLMSGEFELIHGSSPEESKLDYLNNGEAVIPDYVLDTVATHHVSKTGQRYIPWTGRFGVTSKEHQTIDVWAEKAAAHVETVKPAERPLVIGIGENMYLPLRFALALSGNPLVQTTTRSPIFSSDTEGYPIKEKVRFELPDAQGVDQFLYNINTLGVDKIYLIAESVVDPVLWQPLIAYLKETAPVEWISLIKAEGEIQ</sequence>
<evidence type="ECO:0000259" key="1">
    <source>
        <dbReference type="Pfam" id="PF12500"/>
    </source>
</evidence>
<dbReference type="InterPro" id="IPR011214">
    <property type="entry name" value="UCP020967"/>
</dbReference>
<dbReference type="GO" id="GO:0016757">
    <property type="term" value="F:glycosyltransferase activity"/>
    <property type="evidence" value="ECO:0007669"/>
    <property type="project" value="UniProtKB-KW"/>
</dbReference>
<dbReference type="PIRSF" id="PIRSF020967">
    <property type="entry name" value="UCP020967"/>
    <property type="match status" value="1"/>
</dbReference>
<dbReference type="Pfam" id="PF15609">
    <property type="entry name" value="PRTase_2"/>
    <property type="match status" value="1"/>
</dbReference>
<dbReference type="InterPro" id="IPR041688">
    <property type="entry name" value="PRTase_2"/>
</dbReference>
<dbReference type="InterPro" id="IPR029057">
    <property type="entry name" value="PRTase-like"/>
</dbReference>
<accession>A0ABT8N275</accession>
<organism evidence="3 4">
    <name type="scientific">Planococcus shixiaomingii</name>
    <dbReference type="NCBI Taxonomy" id="3058393"/>
    <lineage>
        <taxon>Bacteria</taxon>
        <taxon>Bacillati</taxon>
        <taxon>Bacillota</taxon>
        <taxon>Bacilli</taxon>
        <taxon>Bacillales</taxon>
        <taxon>Caryophanaceae</taxon>
        <taxon>Planococcus</taxon>
    </lineage>
</organism>
<evidence type="ECO:0000313" key="3">
    <source>
        <dbReference type="EMBL" id="MDN7241993.1"/>
    </source>
</evidence>
<proteinExistence type="predicted"/>
<keyword evidence="4" id="KW-1185">Reference proteome</keyword>
<comment type="caution">
    <text evidence="3">The sequence shown here is derived from an EMBL/GenBank/DDBJ whole genome shotgun (WGS) entry which is preliminary data.</text>
</comment>
<dbReference type="Gene3D" id="3.40.50.2020">
    <property type="match status" value="1"/>
</dbReference>
<reference evidence="3 4" key="1">
    <citation type="submission" date="2023-06" db="EMBL/GenBank/DDBJ databases">
        <title>Novel species in genus Planococcus.</title>
        <authorList>
            <person name="Ning S."/>
        </authorList>
    </citation>
    <scope>NUCLEOTIDE SEQUENCE [LARGE SCALE GENOMIC DNA]</scope>
    <source>
        <strain evidence="3 4">N028</strain>
    </source>
</reference>
<keyword evidence="3" id="KW-0808">Transferase</keyword>
<dbReference type="SUPFAM" id="SSF53271">
    <property type="entry name" value="PRTase-like"/>
    <property type="match status" value="1"/>
</dbReference>
<dbReference type="RefSeq" id="WP_301723543.1">
    <property type="nucleotide sequence ID" value="NZ_JAUJWV010000001.1"/>
</dbReference>
<dbReference type="Proteomes" id="UP001172055">
    <property type="component" value="Unassembled WGS sequence"/>
</dbReference>
<dbReference type="Pfam" id="PF12500">
    <property type="entry name" value="TRSP"/>
    <property type="match status" value="1"/>
</dbReference>
<dbReference type="EMBL" id="JAUJWV010000001">
    <property type="protein sequence ID" value="MDN7241993.1"/>
    <property type="molecule type" value="Genomic_DNA"/>
</dbReference>
<name>A0ABT8N275_9BACL</name>
<evidence type="ECO:0000259" key="2">
    <source>
        <dbReference type="Pfam" id="PF15609"/>
    </source>
</evidence>
<dbReference type="InterPro" id="IPR000836">
    <property type="entry name" value="PRTase_dom"/>
</dbReference>
<gene>
    <name evidence="3" type="ORF">QWY14_09300</name>
</gene>